<keyword evidence="1" id="KW-0472">Membrane</keyword>
<reference evidence="2 3" key="1">
    <citation type="journal article" date="2016" name="Nat. Commun.">
        <title>Thousands of microbial genomes shed light on interconnected biogeochemical processes in an aquifer system.</title>
        <authorList>
            <person name="Anantharaman K."/>
            <person name="Brown C.T."/>
            <person name="Hug L.A."/>
            <person name="Sharon I."/>
            <person name="Castelle C.J."/>
            <person name="Probst A.J."/>
            <person name="Thomas B.C."/>
            <person name="Singh A."/>
            <person name="Wilkins M.J."/>
            <person name="Karaoz U."/>
            <person name="Brodie E.L."/>
            <person name="Williams K.H."/>
            <person name="Hubbard S.S."/>
            <person name="Banfield J.F."/>
        </authorList>
    </citation>
    <scope>NUCLEOTIDE SEQUENCE [LARGE SCALE GENOMIC DNA]</scope>
</reference>
<evidence type="ECO:0000313" key="2">
    <source>
        <dbReference type="EMBL" id="OGF80582.1"/>
    </source>
</evidence>
<organism evidence="2 3">
    <name type="scientific">Candidatus Giovannonibacteria bacterium RIFCSPLOWO2_01_FULL_45_34</name>
    <dbReference type="NCBI Taxonomy" id="1798351"/>
    <lineage>
        <taxon>Bacteria</taxon>
        <taxon>Candidatus Giovannoniibacteriota</taxon>
    </lineage>
</organism>
<comment type="caution">
    <text evidence="2">The sequence shown here is derived from an EMBL/GenBank/DDBJ whole genome shotgun (WGS) entry which is preliminary data.</text>
</comment>
<protein>
    <submittedName>
        <fullName evidence="2">Uncharacterized protein</fullName>
    </submittedName>
</protein>
<gene>
    <name evidence="2" type="ORF">A2930_00965</name>
</gene>
<evidence type="ECO:0000256" key="1">
    <source>
        <dbReference type="SAM" id="Phobius"/>
    </source>
</evidence>
<proteinExistence type="predicted"/>
<feature type="transmembrane region" description="Helical" evidence="1">
    <location>
        <begin position="12"/>
        <end position="32"/>
    </location>
</feature>
<dbReference type="EMBL" id="MFID01000033">
    <property type="protein sequence ID" value="OGF80582.1"/>
    <property type="molecule type" value="Genomic_DNA"/>
</dbReference>
<name>A0A1F5WY56_9BACT</name>
<sequence>MDNLWKAFYSTLLTGHAGIILTFWIVIIILIISGILMSIIRRNVLYFVFTLLVSIGSYLLLAAALYR</sequence>
<keyword evidence="1" id="KW-1133">Transmembrane helix</keyword>
<feature type="transmembrane region" description="Helical" evidence="1">
    <location>
        <begin position="44"/>
        <end position="66"/>
    </location>
</feature>
<keyword evidence="1" id="KW-0812">Transmembrane</keyword>
<dbReference type="AlphaFoldDB" id="A0A1F5WY56"/>
<accession>A0A1F5WY56</accession>
<evidence type="ECO:0000313" key="3">
    <source>
        <dbReference type="Proteomes" id="UP000178114"/>
    </source>
</evidence>
<dbReference type="Proteomes" id="UP000178114">
    <property type="component" value="Unassembled WGS sequence"/>
</dbReference>